<evidence type="ECO:0000313" key="1">
    <source>
        <dbReference type="EMBL" id="SAK79147.1"/>
    </source>
</evidence>
<dbReference type="RefSeq" id="WP_063936526.1">
    <property type="nucleotide sequence ID" value="NZ_FCNX02000009.1"/>
</dbReference>
<dbReference type="EMBL" id="FCNX02000009">
    <property type="protein sequence ID" value="SAK79147.1"/>
    <property type="molecule type" value="Genomic_DNA"/>
</dbReference>
<name>A0A158CCB1_9BURK</name>
<proteinExistence type="predicted"/>
<keyword evidence="2" id="KW-1185">Reference proteome</keyword>
<evidence type="ECO:0000313" key="2">
    <source>
        <dbReference type="Proteomes" id="UP000054903"/>
    </source>
</evidence>
<reference evidence="1" key="1">
    <citation type="submission" date="2016-01" db="EMBL/GenBank/DDBJ databases">
        <authorList>
            <person name="Peeters C."/>
        </authorList>
    </citation>
    <scope>NUCLEOTIDE SEQUENCE</scope>
    <source>
        <strain evidence="1">LMG 29320</strain>
    </source>
</reference>
<dbReference type="OrthoDB" id="8720132at2"/>
<dbReference type="Proteomes" id="UP000054903">
    <property type="component" value="Unassembled WGS sequence"/>
</dbReference>
<dbReference type="AlphaFoldDB" id="A0A158CCB1"/>
<sequence length="101" mass="11194">MSFLTQFESLMLQRGVTLKTLAERMGMSVPAVSSSLVRMDSDANSTLLALAAAMEAEWILVPKEHVRELKRLPDRDGTAPDYSALSAAELFLRSISDRHRS</sequence>
<protein>
    <submittedName>
        <fullName evidence="1">Uncharacterized protein</fullName>
    </submittedName>
</protein>
<comment type="caution">
    <text evidence="1">The sequence shown here is derived from an EMBL/GenBank/DDBJ whole genome shotgun (WGS) entry which is preliminary data.</text>
</comment>
<gene>
    <name evidence="1" type="ORF">AWB77_03846</name>
</gene>
<organism evidence="1 2">
    <name type="scientific">Caballeronia fortuita</name>
    <dbReference type="NCBI Taxonomy" id="1777138"/>
    <lineage>
        <taxon>Bacteria</taxon>
        <taxon>Pseudomonadati</taxon>
        <taxon>Pseudomonadota</taxon>
        <taxon>Betaproteobacteria</taxon>
        <taxon>Burkholderiales</taxon>
        <taxon>Burkholderiaceae</taxon>
        <taxon>Caballeronia</taxon>
    </lineage>
</organism>
<accession>A0A158CCB1</accession>